<name>A0A2V1IJI7_9BACT</name>
<gene>
    <name evidence="9" type="ORF">C5O23_07615</name>
</gene>
<evidence type="ECO:0000256" key="5">
    <source>
        <dbReference type="ARBA" id="ARBA00022777"/>
    </source>
</evidence>
<dbReference type="RefSeq" id="WP_107032350.1">
    <property type="nucleotide sequence ID" value="NZ_CAONIQ010000005.1"/>
</dbReference>
<evidence type="ECO:0000256" key="7">
    <source>
        <dbReference type="SAM" id="Phobius"/>
    </source>
</evidence>
<dbReference type="GO" id="GO:0004721">
    <property type="term" value="F:phosphoprotein phosphatase activity"/>
    <property type="evidence" value="ECO:0007669"/>
    <property type="project" value="TreeGrafter"/>
</dbReference>
<dbReference type="InterPro" id="IPR004358">
    <property type="entry name" value="Sig_transdc_His_kin-like_C"/>
</dbReference>
<evidence type="ECO:0000259" key="8">
    <source>
        <dbReference type="PROSITE" id="PS50109"/>
    </source>
</evidence>
<dbReference type="GO" id="GO:0016036">
    <property type="term" value="P:cellular response to phosphate starvation"/>
    <property type="evidence" value="ECO:0007669"/>
    <property type="project" value="TreeGrafter"/>
</dbReference>
<evidence type="ECO:0000256" key="3">
    <source>
        <dbReference type="ARBA" id="ARBA00022553"/>
    </source>
</evidence>
<dbReference type="InterPro" id="IPR005467">
    <property type="entry name" value="His_kinase_dom"/>
</dbReference>
<dbReference type="EC" id="2.7.13.3" evidence="2"/>
<evidence type="ECO:0000256" key="6">
    <source>
        <dbReference type="ARBA" id="ARBA00023012"/>
    </source>
</evidence>
<dbReference type="PANTHER" id="PTHR45453">
    <property type="entry name" value="PHOSPHATE REGULON SENSOR PROTEIN PHOR"/>
    <property type="match status" value="1"/>
</dbReference>
<dbReference type="PROSITE" id="PS50109">
    <property type="entry name" value="HIS_KIN"/>
    <property type="match status" value="1"/>
</dbReference>
<keyword evidence="7" id="KW-1133">Transmembrane helix</keyword>
<dbReference type="InterPro" id="IPR050351">
    <property type="entry name" value="BphY/WalK/GraS-like"/>
</dbReference>
<dbReference type="InterPro" id="IPR003594">
    <property type="entry name" value="HATPase_dom"/>
</dbReference>
<dbReference type="SMART" id="SM00387">
    <property type="entry name" value="HATPase_c"/>
    <property type="match status" value="1"/>
</dbReference>
<dbReference type="Proteomes" id="UP000244905">
    <property type="component" value="Unassembled WGS sequence"/>
</dbReference>
<keyword evidence="7" id="KW-0812">Transmembrane</keyword>
<dbReference type="InterPro" id="IPR036890">
    <property type="entry name" value="HATPase_C_sf"/>
</dbReference>
<evidence type="ECO:0000256" key="2">
    <source>
        <dbReference type="ARBA" id="ARBA00012438"/>
    </source>
</evidence>
<dbReference type="Pfam" id="PF02518">
    <property type="entry name" value="HATPase_c"/>
    <property type="match status" value="1"/>
</dbReference>
<dbReference type="CDD" id="cd00082">
    <property type="entry name" value="HisKA"/>
    <property type="match status" value="1"/>
</dbReference>
<evidence type="ECO:0000256" key="1">
    <source>
        <dbReference type="ARBA" id="ARBA00000085"/>
    </source>
</evidence>
<organism evidence="9 10">
    <name type="scientific">Duncaniella muris</name>
    <dbReference type="NCBI Taxonomy" id="2094150"/>
    <lineage>
        <taxon>Bacteria</taxon>
        <taxon>Pseudomonadati</taxon>
        <taxon>Bacteroidota</taxon>
        <taxon>Bacteroidia</taxon>
        <taxon>Bacteroidales</taxon>
        <taxon>Muribaculaceae</taxon>
        <taxon>Duncaniella</taxon>
    </lineage>
</organism>
<proteinExistence type="predicted"/>
<dbReference type="SMART" id="SM00388">
    <property type="entry name" value="HisKA"/>
    <property type="match status" value="1"/>
</dbReference>
<dbReference type="PANTHER" id="PTHR45453:SF1">
    <property type="entry name" value="PHOSPHATE REGULON SENSOR PROTEIN PHOR"/>
    <property type="match status" value="1"/>
</dbReference>
<keyword evidence="10" id="KW-1185">Reference proteome</keyword>
<dbReference type="PRINTS" id="PR00344">
    <property type="entry name" value="BCTRLSENSOR"/>
</dbReference>
<evidence type="ECO:0000313" key="10">
    <source>
        <dbReference type="Proteomes" id="UP000244905"/>
    </source>
</evidence>
<feature type="transmembrane region" description="Helical" evidence="7">
    <location>
        <begin position="174"/>
        <end position="193"/>
    </location>
</feature>
<keyword evidence="4" id="KW-0808">Transferase</keyword>
<dbReference type="GO" id="GO:0005886">
    <property type="term" value="C:plasma membrane"/>
    <property type="evidence" value="ECO:0007669"/>
    <property type="project" value="TreeGrafter"/>
</dbReference>
<dbReference type="InterPro" id="IPR036097">
    <property type="entry name" value="HisK_dim/P_sf"/>
</dbReference>
<keyword evidence="7" id="KW-0472">Membrane</keyword>
<comment type="catalytic activity">
    <reaction evidence="1">
        <text>ATP + protein L-histidine = ADP + protein N-phospho-L-histidine.</text>
        <dbReference type="EC" id="2.7.13.3"/>
    </reaction>
</comment>
<comment type="caution">
    <text evidence="9">The sequence shown here is derived from an EMBL/GenBank/DDBJ whole genome shotgun (WGS) entry which is preliminary data.</text>
</comment>
<evidence type="ECO:0000256" key="4">
    <source>
        <dbReference type="ARBA" id="ARBA00022679"/>
    </source>
</evidence>
<dbReference type="GeneID" id="82526210"/>
<evidence type="ECO:0000313" key="9">
    <source>
        <dbReference type="EMBL" id="PWB02141.1"/>
    </source>
</evidence>
<keyword evidence="5" id="KW-0418">Kinase</keyword>
<dbReference type="Pfam" id="PF00512">
    <property type="entry name" value="HisKA"/>
    <property type="match status" value="1"/>
</dbReference>
<protein>
    <recommendedName>
        <fullName evidence="2">histidine kinase</fullName>
        <ecNumber evidence="2">2.7.13.3</ecNumber>
    </recommendedName>
</protein>
<dbReference type="GO" id="GO:0000155">
    <property type="term" value="F:phosphorelay sensor kinase activity"/>
    <property type="evidence" value="ECO:0007669"/>
    <property type="project" value="InterPro"/>
</dbReference>
<keyword evidence="6" id="KW-0902">Two-component regulatory system</keyword>
<feature type="domain" description="Histidine kinase" evidence="8">
    <location>
        <begin position="273"/>
        <end position="490"/>
    </location>
</feature>
<dbReference type="Gene3D" id="3.30.565.10">
    <property type="entry name" value="Histidine kinase-like ATPase, C-terminal domain"/>
    <property type="match status" value="1"/>
</dbReference>
<dbReference type="Gene3D" id="1.10.287.130">
    <property type="match status" value="1"/>
</dbReference>
<keyword evidence="3" id="KW-0597">Phosphoprotein</keyword>
<accession>A0A2V1IJI7</accession>
<dbReference type="InterPro" id="IPR003661">
    <property type="entry name" value="HisK_dim/P_dom"/>
</dbReference>
<reference evidence="10" key="1">
    <citation type="submission" date="2018-02" db="EMBL/GenBank/DDBJ databases">
        <authorList>
            <person name="Clavel T."/>
            <person name="Strowig T."/>
        </authorList>
    </citation>
    <scope>NUCLEOTIDE SEQUENCE [LARGE SCALE GENOMIC DNA]</scope>
    <source>
        <strain evidence="10">DSM 103720</strain>
    </source>
</reference>
<dbReference type="AlphaFoldDB" id="A0A2V1IJI7"/>
<dbReference type="EMBL" id="PUEC01000015">
    <property type="protein sequence ID" value="PWB02141.1"/>
    <property type="molecule type" value="Genomic_DNA"/>
</dbReference>
<dbReference type="CDD" id="cd00075">
    <property type="entry name" value="HATPase"/>
    <property type="match status" value="1"/>
</dbReference>
<dbReference type="SUPFAM" id="SSF55874">
    <property type="entry name" value="ATPase domain of HSP90 chaperone/DNA topoisomerase II/histidine kinase"/>
    <property type="match status" value="1"/>
</dbReference>
<sequence>MKHQLSYQWRLFLPLATILCIVFGLIIYYQYKREADYRAQIFGSELEMIDNRILNAYDEDVNLRTFLNFIQKFFKGSVFEGVRVSVYFDGQLQYSLGTPIPIDNDGLTLRGYGLDNSPTEGSERKIIAGRTVGSDEDGNCYLFSKTKSSDGRVTVRTAMPYSDNVHDAIDVDTTVWLVIIGCLLTTLLVTYYFTSILSRNVVLLKDFAYRATTGGRFSGEDKFPRNELGEISREIIKLYRERLKAMELIKKERKIAINAIEEKVKITRQLTNNINHEIKTPVGIIRGYLESIIADPEMDTATRNRFLDRMLMNVERLTDLLNDVSTMTRLENGADMIAVEKIDMHDLVYQIESDLPANNLSGNLEFSFDIPFECNVSGNYNLIQGMICGLIRNAALHSGGTEIGLRMISENKRFYVFSFYDNGNGVSSEHIPHLFERFYRVDTGRSRKMGGTGLGLPIVKSTIISLGGTISVHNRSTGGLEFIFTLPKWTEEN</sequence>
<feature type="transmembrane region" description="Helical" evidence="7">
    <location>
        <begin position="12"/>
        <end position="31"/>
    </location>
</feature>
<dbReference type="SUPFAM" id="SSF47384">
    <property type="entry name" value="Homodimeric domain of signal transducing histidine kinase"/>
    <property type="match status" value="1"/>
</dbReference>